<evidence type="ECO:0000256" key="2">
    <source>
        <dbReference type="ARBA" id="ARBA00022692"/>
    </source>
</evidence>
<dbReference type="GO" id="GO:0005384">
    <property type="term" value="F:manganese ion transmembrane transporter activity"/>
    <property type="evidence" value="ECO:0007669"/>
    <property type="project" value="TreeGrafter"/>
</dbReference>
<feature type="chain" id="PRO_5004932430" evidence="6">
    <location>
        <begin position="22"/>
        <end position="131"/>
    </location>
</feature>
<keyword evidence="8" id="KW-1185">Reference proteome</keyword>
<protein>
    <submittedName>
        <fullName evidence="7">Manganese transporter</fullName>
    </submittedName>
</protein>
<feature type="signal peptide" evidence="6">
    <location>
        <begin position="1"/>
        <end position="21"/>
    </location>
</feature>
<keyword evidence="3 5" id="KW-1133">Transmembrane helix</keyword>
<dbReference type="RefSeq" id="XP_007739866.1">
    <property type="nucleotide sequence ID" value="XM_007741676.1"/>
</dbReference>
<gene>
    <name evidence="7" type="ORF">A1O5_01057</name>
</gene>
<evidence type="ECO:0000313" key="8">
    <source>
        <dbReference type="Proteomes" id="UP000019471"/>
    </source>
</evidence>
<dbReference type="GeneID" id="19185793"/>
<dbReference type="PANTHER" id="PTHR11706:SF101">
    <property type="entry name" value="MANGANESE TRANSPORTER SMF1"/>
    <property type="match status" value="1"/>
</dbReference>
<dbReference type="STRING" id="1182543.W9Y252"/>
<dbReference type="Pfam" id="PF01566">
    <property type="entry name" value="Nramp"/>
    <property type="match status" value="1"/>
</dbReference>
<keyword evidence="6" id="KW-0732">Signal</keyword>
<dbReference type="InterPro" id="IPR001046">
    <property type="entry name" value="NRAMP_fam"/>
</dbReference>
<dbReference type="Proteomes" id="UP000019471">
    <property type="component" value="Unassembled WGS sequence"/>
</dbReference>
<evidence type="ECO:0000256" key="4">
    <source>
        <dbReference type="ARBA" id="ARBA00023136"/>
    </source>
</evidence>
<feature type="transmembrane region" description="Helical" evidence="5">
    <location>
        <begin position="53"/>
        <end position="76"/>
    </location>
</feature>
<dbReference type="GO" id="GO:0034755">
    <property type="term" value="P:iron ion transmembrane transport"/>
    <property type="evidence" value="ECO:0007669"/>
    <property type="project" value="TreeGrafter"/>
</dbReference>
<dbReference type="GO" id="GO:0015086">
    <property type="term" value="F:cadmium ion transmembrane transporter activity"/>
    <property type="evidence" value="ECO:0007669"/>
    <property type="project" value="TreeGrafter"/>
</dbReference>
<evidence type="ECO:0000256" key="5">
    <source>
        <dbReference type="SAM" id="Phobius"/>
    </source>
</evidence>
<dbReference type="PANTHER" id="PTHR11706">
    <property type="entry name" value="SOLUTE CARRIER PROTEIN FAMILY 11 MEMBER"/>
    <property type="match status" value="1"/>
</dbReference>
<name>W9Y252_9EURO</name>
<dbReference type="GO" id="GO:0005886">
    <property type="term" value="C:plasma membrane"/>
    <property type="evidence" value="ECO:0007669"/>
    <property type="project" value="TreeGrafter"/>
</dbReference>
<sequence length="131" mass="14742">MTRLRLFEMFMMCLVLGVVICFCIEPSYIRNSTVGEVFLGYVPSSAVVEGNWIYLSCGIFGATVMPHSIFLGSGVVQTRLRHFDERNGMWPPRNGDEEGRLDTSLRSRSSDSVSNIRLSNLGFRCLPLRSL</sequence>
<dbReference type="PRINTS" id="PR00447">
    <property type="entry name" value="NATRESASSCMP"/>
</dbReference>
<keyword evidence="2 5" id="KW-0812">Transmembrane</keyword>
<accession>W9Y252</accession>
<reference evidence="7 8" key="1">
    <citation type="submission" date="2013-03" db="EMBL/GenBank/DDBJ databases">
        <title>The Genome Sequence of Cladophialophora psammophila CBS 110553.</title>
        <authorList>
            <consortium name="The Broad Institute Genomics Platform"/>
            <person name="Cuomo C."/>
            <person name="de Hoog S."/>
            <person name="Gorbushina A."/>
            <person name="Walker B."/>
            <person name="Young S.K."/>
            <person name="Zeng Q."/>
            <person name="Gargeya S."/>
            <person name="Fitzgerald M."/>
            <person name="Haas B."/>
            <person name="Abouelleil A."/>
            <person name="Allen A.W."/>
            <person name="Alvarado L."/>
            <person name="Arachchi H.M."/>
            <person name="Berlin A.M."/>
            <person name="Chapman S.B."/>
            <person name="Gainer-Dewar J."/>
            <person name="Goldberg J."/>
            <person name="Griggs A."/>
            <person name="Gujja S."/>
            <person name="Hansen M."/>
            <person name="Howarth C."/>
            <person name="Imamovic A."/>
            <person name="Ireland A."/>
            <person name="Larimer J."/>
            <person name="McCowan C."/>
            <person name="Murphy C."/>
            <person name="Pearson M."/>
            <person name="Poon T.W."/>
            <person name="Priest M."/>
            <person name="Roberts A."/>
            <person name="Saif S."/>
            <person name="Shea T."/>
            <person name="Sisk P."/>
            <person name="Sykes S."/>
            <person name="Wortman J."/>
            <person name="Nusbaum C."/>
            <person name="Birren B."/>
        </authorList>
    </citation>
    <scope>NUCLEOTIDE SEQUENCE [LARGE SCALE GENOMIC DNA]</scope>
    <source>
        <strain evidence="7 8">CBS 110553</strain>
    </source>
</reference>
<organism evidence="7 8">
    <name type="scientific">Cladophialophora psammophila CBS 110553</name>
    <dbReference type="NCBI Taxonomy" id="1182543"/>
    <lineage>
        <taxon>Eukaryota</taxon>
        <taxon>Fungi</taxon>
        <taxon>Dikarya</taxon>
        <taxon>Ascomycota</taxon>
        <taxon>Pezizomycotina</taxon>
        <taxon>Eurotiomycetes</taxon>
        <taxon>Chaetothyriomycetidae</taxon>
        <taxon>Chaetothyriales</taxon>
        <taxon>Herpotrichiellaceae</taxon>
        <taxon>Cladophialophora</taxon>
    </lineage>
</organism>
<keyword evidence="4 5" id="KW-0472">Membrane</keyword>
<evidence type="ECO:0000256" key="6">
    <source>
        <dbReference type="SAM" id="SignalP"/>
    </source>
</evidence>
<comment type="subcellular location">
    <subcellularLocation>
        <location evidence="1">Membrane</location>
        <topology evidence="1">Multi-pass membrane protein</topology>
    </subcellularLocation>
</comment>
<evidence type="ECO:0000256" key="1">
    <source>
        <dbReference type="ARBA" id="ARBA00004141"/>
    </source>
</evidence>
<dbReference type="HOGENOM" id="CLU_1927378_0_0_1"/>
<evidence type="ECO:0000256" key="3">
    <source>
        <dbReference type="ARBA" id="ARBA00022989"/>
    </source>
</evidence>
<dbReference type="EMBL" id="AMGX01000001">
    <property type="protein sequence ID" value="EXJ76549.1"/>
    <property type="molecule type" value="Genomic_DNA"/>
</dbReference>
<dbReference type="AlphaFoldDB" id="W9Y252"/>
<dbReference type="GO" id="GO:0030026">
    <property type="term" value="P:intracellular manganese ion homeostasis"/>
    <property type="evidence" value="ECO:0007669"/>
    <property type="project" value="TreeGrafter"/>
</dbReference>
<dbReference type="OrthoDB" id="409173at2759"/>
<dbReference type="eggNOG" id="KOG1291">
    <property type="taxonomic scope" value="Eukaryota"/>
</dbReference>
<evidence type="ECO:0000313" key="7">
    <source>
        <dbReference type="EMBL" id="EXJ76549.1"/>
    </source>
</evidence>
<proteinExistence type="predicted"/>
<comment type="caution">
    <text evidence="7">The sequence shown here is derived from an EMBL/GenBank/DDBJ whole genome shotgun (WGS) entry which is preliminary data.</text>
</comment>